<dbReference type="PANTHER" id="PTHR47495:SF3">
    <property type="entry name" value="BLR6219 PROTEIN"/>
    <property type="match status" value="1"/>
</dbReference>
<dbReference type="OrthoDB" id="9767994at2"/>
<dbReference type="InterPro" id="IPR006311">
    <property type="entry name" value="TAT_signal"/>
</dbReference>
<dbReference type="InterPro" id="IPR008274">
    <property type="entry name" value="AldOxase/xan_DH_MoCoBD1"/>
</dbReference>
<dbReference type="Gene3D" id="3.90.1170.50">
    <property type="entry name" value="Aldehyde oxidase/xanthine dehydrogenase, a/b hammerhead"/>
    <property type="match status" value="1"/>
</dbReference>
<dbReference type="Gene3D" id="3.30.365.10">
    <property type="entry name" value="Aldehyde oxidase/xanthine dehydrogenase, molybdopterin binding domain"/>
    <property type="match status" value="4"/>
</dbReference>
<dbReference type="SMART" id="SM01008">
    <property type="entry name" value="Ald_Xan_dh_C"/>
    <property type="match status" value="1"/>
</dbReference>
<dbReference type="PANTHER" id="PTHR47495">
    <property type="entry name" value="ALDEHYDE DEHYDROGENASE"/>
    <property type="match status" value="1"/>
</dbReference>
<dbReference type="GO" id="GO:0016491">
    <property type="term" value="F:oxidoreductase activity"/>
    <property type="evidence" value="ECO:0007669"/>
    <property type="project" value="InterPro"/>
</dbReference>
<keyword evidence="1" id="KW-1133">Transmembrane helix</keyword>
<dbReference type="InterPro" id="IPR052516">
    <property type="entry name" value="N-heterocyclic_Hydroxylase"/>
</dbReference>
<dbReference type="InterPro" id="IPR037165">
    <property type="entry name" value="AldOxase/xan_DH_Mopterin-bd_sf"/>
</dbReference>
<organism evidence="3 4">
    <name type="scientific">Aquirufa antheringensis</name>
    <dbReference type="NCBI Taxonomy" id="2516559"/>
    <lineage>
        <taxon>Bacteria</taxon>
        <taxon>Pseudomonadati</taxon>
        <taxon>Bacteroidota</taxon>
        <taxon>Cytophagia</taxon>
        <taxon>Cytophagales</taxon>
        <taxon>Flectobacillaceae</taxon>
        <taxon>Aquirufa</taxon>
    </lineage>
</organism>
<dbReference type="SUPFAM" id="SSF54665">
    <property type="entry name" value="CO dehydrogenase molybdoprotein N-domain-like"/>
    <property type="match status" value="1"/>
</dbReference>
<dbReference type="InterPro" id="IPR012368">
    <property type="entry name" value="OxRdtase_Mopterin-bd_su_IorB"/>
</dbReference>
<dbReference type="Pfam" id="PF20256">
    <property type="entry name" value="MoCoBD_2"/>
    <property type="match status" value="2"/>
</dbReference>
<evidence type="ECO:0000259" key="2">
    <source>
        <dbReference type="SMART" id="SM01008"/>
    </source>
</evidence>
<feature type="transmembrane region" description="Helical" evidence="1">
    <location>
        <begin position="12"/>
        <end position="32"/>
    </location>
</feature>
<evidence type="ECO:0000313" key="4">
    <source>
        <dbReference type="Proteomes" id="UP000293583"/>
    </source>
</evidence>
<dbReference type="InterPro" id="IPR036856">
    <property type="entry name" value="Ald_Oxase/Xan_DH_a/b_sf"/>
</dbReference>
<dbReference type="EMBL" id="SEWY01000001">
    <property type="protein sequence ID" value="TBH75182.1"/>
    <property type="molecule type" value="Genomic_DNA"/>
</dbReference>
<dbReference type="PROSITE" id="PS51318">
    <property type="entry name" value="TAT"/>
    <property type="match status" value="1"/>
</dbReference>
<proteinExistence type="predicted"/>
<dbReference type="RefSeq" id="WP_130922374.1">
    <property type="nucleotide sequence ID" value="NZ_JAANOM010000002.1"/>
</dbReference>
<dbReference type="InterPro" id="IPR000674">
    <property type="entry name" value="Ald_Oxase/Xan_DH_a/b"/>
</dbReference>
<dbReference type="PIRSF" id="PIRSF036389">
    <property type="entry name" value="IOR_B"/>
    <property type="match status" value="1"/>
</dbReference>
<comment type="caution">
    <text evidence="3">The sequence shown here is derived from an EMBL/GenBank/DDBJ whole genome shotgun (WGS) entry which is preliminary data.</text>
</comment>
<gene>
    <name evidence="3" type="ORF">EWU20_01010</name>
</gene>
<keyword evidence="1" id="KW-0472">Membrane</keyword>
<dbReference type="InterPro" id="IPR046867">
    <property type="entry name" value="AldOxase/xan_DH_MoCoBD2"/>
</dbReference>
<dbReference type="AlphaFoldDB" id="A0A4Q9BFZ9"/>
<dbReference type="SUPFAM" id="SSF56003">
    <property type="entry name" value="Molybdenum cofactor-binding domain"/>
    <property type="match status" value="2"/>
</dbReference>
<evidence type="ECO:0000313" key="3">
    <source>
        <dbReference type="EMBL" id="TBH75182.1"/>
    </source>
</evidence>
<keyword evidence="1" id="KW-0812">Transmembrane</keyword>
<feature type="domain" description="Aldehyde oxidase/xanthine dehydrogenase a/b hammerhead" evidence="2">
    <location>
        <begin position="211"/>
        <end position="306"/>
    </location>
</feature>
<evidence type="ECO:0000256" key="1">
    <source>
        <dbReference type="SAM" id="Phobius"/>
    </source>
</evidence>
<reference evidence="3 4" key="1">
    <citation type="submission" date="2019-02" db="EMBL/GenBank/DDBJ databases">
        <title>Genome of a new Bacteroidetes strain.</title>
        <authorList>
            <person name="Pitt A."/>
        </authorList>
    </citation>
    <scope>NUCLEOTIDE SEQUENCE [LARGE SCALE GENOMIC DNA]</scope>
    <source>
        <strain evidence="3 4">103A-SOEBACH</strain>
    </source>
</reference>
<accession>A0A4Q9BFZ9</accession>
<sequence length="746" mass="82294">MKKTDSNYSRRSFLKVSSLSGGGMMLGISWFASAKPEDSLAELNIEPVWQEVTSFIKIASDNSIKIFSPNPEFGQNVMTSLPMLIAEELDVDWKQVEVEQGNYDPKAFPRQFTGGSQGIRMAWKQLRTVGSAARQMILTAASQAWNLPVSELTTANGMITHAFSGKSETYGTFAAAAAKLPVPKDIVLKGNQSFRLIGTPQKNVVAPKIAQGKPLFGMDYREAGMLIAMTERPPAFGMRLKSFDATAAKKMPGIVDIFPIQVFKDDHKFAGFDTRSFNEVIAVVGKSTWDVMNARKKIKAVWEVAPERKEMGVNNRETTVPSGLESTTKHYAQMLEMSKKPGVIERKDGDPEKAFAEAKHVIERTYTAPFLAHNIMEPTNTFAHYVGDKVRFVAPIQIPDWIMPSIVARLGIPKENISIELVRMGGGFGRRAYGHYMIEAALISKQANAPVKLIYSREDDVSAGIYRPSYQLTYRAAFDENKKLIAFHAKGGGVPESPLHANRFPAGAIDNYLAESFVIPSNITIGAFRAPRSNFNAAAEQSFLDEISEYMGKDPIAFRLELLQRAKDNPVGKTNDYDASRYMGVLELVREKSGWGKPENAGKKRGVSAYFCHNSYAAQVIDLQVKGDQVTVDQVTTALDCGVVVNPEGAKNMAEGAAIDGIGNALFGQLTLTDGKTDQRNFDTYRMIRHNEAPKKIDVHFVKNEIDPTGLGEPPFPPIFAAVANALYKATGKRFYQQPFQPQLKG</sequence>
<dbReference type="Pfam" id="PF02738">
    <property type="entry name" value="MoCoBD_1"/>
    <property type="match status" value="1"/>
</dbReference>
<keyword evidence="4" id="KW-1185">Reference proteome</keyword>
<name>A0A4Q9BFZ9_9BACT</name>
<dbReference type="Proteomes" id="UP000293583">
    <property type="component" value="Unassembled WGS sequence"/>
</dbReference>
<protein>
    <submittedName>
        <fullName evidence="3">Xanthine dehydrogenase family protein molybdopterin-binding subunit</fullName>
    </submittedName>
</protein>